<accession>A0ABT7WEV0</accession>
<dbReference type="EMBL" id="JAUDUY010000003">
    <property type="protein sequence ID" value="MDM9631447.1"/>
    <property type="molecule type" value="Genomic_DNA"/>
</dbReference>
<keyword evidence="2" id="KW-1003">Cell membrane</keyword>
<evidence type="ECO:0000259" key="6">
    <source>
        <dbReference type="Pfam" id="PF00535"/>
    </source>
</evidence>
<reference evidence="7" key="1">
    <citation type="submission" date="2023-06" db="EMBL/GenBank/DDBJ databases">
        <title>Robiginitalea aurantiacus sp. nov. and Algoriphagus sediminis sp. nov., isolated from coastal sediment.</title>
        <authorList>
            <person name="Zhou Z.Y."/>
            <person name="An J."/>
            <person name="Jia Y.W."/>
            <person name="Du Z.J."/>
        </authorList>
    </citation>
    <scope>NUCLEOTIDE SEQUENCE</scope>
    <source>
        <strain evidence="7">M39</strain>
    </source>
</reference>
<comment type="subcellular location">
    <subcellularLocation>
        <location evidence="1">Cell membrane</location>
    </subcellularLocation>
</comment>
<keyword evidence="4" id="KW-0808">Transferase</keyword>
<protein>
    <submittedName>
        <fullName evidence="7">TIGR04283 family arsenosugar biosynthesis glycosyltransferase</fullName>
    </submittedName>
</protein>
<dbReference type="Pfam" id="PF00535">
    <property type="entry name" value="Glycos_transf_2"/>
    <property type="match status" value="1"/>
</dbReference>
<proteinExistence type="predicted"/>
<dbReference type="CDD" id="cd02522">
    <property type="entry name" value="GT_2_like_a"/>
    <property type="match status" value="1"/>
</dbReference>
<evidence type="ECO:0000256" key="3">
    <source>
        <dbReference type="ARBA" id="ARBA00022676"/>
    </source>
</evidence>
<evidence type="ECO:0000256" key="5">
    <source>
        <dbReference type="ARBA" id="ARBA00023136"/>
    </source>
</evidence>
<keyword evidence="8" id="KW-1185">Reference proteome</keyword>
<keyword evidence="3" id="KW-0328">Glycosyltransferase</keyword>
<dbReference type="InterPro" id="IPR029044">
    <property type="entry name" value="Nucleotide-diphossugar_trans"/>
</dbReference>
<dbReference type="SUPFAM" id="SSF53448">
    <property type="entry name" value="Nucleotide-diphospho-sugar transferases"/>
    <property type="match status" value="1"/>
</dbReference>
<dbReference type="PANTHER" id="PTHR43646">
    <property type="entry name" value="GLYCOSYLTRANSFERASE"/>
    <property type="match status" value="1"/>
</dbReference>
<evidence type="ECO:0000313" key="7">
    <source>
        <dbReference type="EMBL" id="MDM9631447.1"/>
    </source>
</evidence>
<comment type="caution">
    <text evidence="7">The sequence shown here is derived from an EMBL/GenBank/DDBJ whole genome shotgun (WGS) entry which is preliminary data.</text>
</comment>
<feature type="domain" description="Glycosyltransferase 2-like" evidence="6">
    <location>
        <begin position="5"/>
        <end position="114"/>
    </location>
</feature>
<evidence type="ECO:0000256" key="2">
    <source>
        <dbReference type="ARBA" id="ARBA00022475"/>
    </source>
</evidence>
<evidence type="ECO:0000256" key="1">
    <source>
        <dbReference type="ARBA" id="ARBA00004236"/>
    </source>
</evidence>
<dbReference type="PANTHER" id="PTHR43646:SF2">
    <property type="entry name" value="GLYCOSYLTRANSFERASE 2-LIKE DOMAIN-CONTAINING PROTEIN"/>
    <property type="match status" value="1"/>
</dbReference>
<dbReference type="InterPro" id="IPR001173">
    <property type="entry name" value="Glyco_trans_2-like"/>
</dbReference>
<sequence>MSEFSIIIPTLNEGPRLETLLPYLYANADPGALPEIIISDGGSTDDTKEIARKEGALVISAPRGRASQMNAGAKQAKGRILYFLHADSLPPPNFQSKITSALKRRETAGCFRIRFEPSNAFLSAFAWCSRLNFPICRGGDQSLFLPKKWFEALGGFDERYRVYEDNEFTGRLYRHYTFTVLPSELRTSARRYREKGVYQLQFHYAVVHLKKFFGASPESLYRYYKKHISVEPKADT</sequence>
<dbReference type="NCBIfam" id="TIGR04283">
    <property type="entry name" value="glyco_like_mftF"/>
    <property type="match status" value="1"/>
</dbReference>
<evidence type="ECO:0000313" key="8">
    <source>
        <dbReference type="Proteomes" id="UP001174839"/>
    </source>
</evidence>
<name>A0ABT7WEV0_9FLAO</name>
<organism evidence="7 8">
    <name type="scientific">Robiginitalea aurantiaca</name>
    <dbReference type="NCBI Taxonomy" id="3056915"/>
    <lineage>
        <taxon>Bacteria</taxon>
        <taxon>Pseudomonadati</taxon>
        <taxon>Bacteroidota</taxon>
        <taxon>Flavobacteriia</taxon>
        <taxon>Flavobacteriales</taxon>
        <taxon>Flavobacteriaceae</taxon>
        <taxon>Robiginitalea</taxon>
    </lineage>
</organism>
<evidence type="ECO:0000256" key="4">
    <source>
        <dbReference type="ARBA" id="ARBA00022679"/>
    </source>
</evidence>
<dbReference type="InterPro" id="IPR026461">
    <property type="entry name" value="Trfase_2_rSAM/seldom_assoc"/>
</dbReference>
<dbReference type="Proteomes" id="UP001174839">
    <property type="component" value="Unassembled WGS sequence"/>
</dbReference>
<dbReference type="RefSeq" id="WP_289724802.1">
    <property type="nucleotide sequence ID" value="NZ_JAUDUY010000003.1"/>
</dbReference>
<keyword evidence="5" id="KW-0472">Membrane</keyword>
<gene>
    <name evidence="7" type="ORF">QU605_08190</name>
</gene>
<dbReference type="Gene3D" id="3.90.550.10">
    <property type="entry name" value="Spore Coat Polysaccharide Biosynthesis Protein SpsA, Chain A"/>
    <property type="match status" value="1"/>
</dbReference>